<evidence type="ECO:0000259" key="4">
    <source>
        <dbReference type="Pfam" id="PF08308"/>
    </source>
</evidence>
<proteinExistence type="predicted"/>
<dbReference type="Gene3D" id="3.90.1580.10">
    <property type="entry name" value="paralog of FGE (formylglycine-generating enzyme)"/>
    <property type="match status" value="1"/>
</dbReference>
<dbReference type="PANTHER" id="PTHR23150">
    <property type="entry name" value="SULFATASE MODIFYING FACTOR 1, 2"/>
    <property type="match status" value="1"/>
</dbReference>
<sequence length="730" mass="80715">MKPAAGKTTNPGAAPFRPWPKAWARVLVAVVIFLLFPASYSLSLAAEDTKGAAIRLGDGQELFRYGKSYALLVGVSRYRHWSSLDQIPRELDRVEEMLTAQGFAITRVDDPDSDRLRAAFRRFVNDHGLDPENRLLFFFSGHGHTRDNGNKGYLVPVDAPNPNRDEKGFVRKAFAMVDVLALARRIESRHAIFLFDSCFSGTVFKQKALPRQKTAITRSMAGKVRQFITAGAAGEEVPARSTFTPAFVDAIAEGKADLYPDGYVTGTELGFYLQSEVPRYVRQSPQFGKIRDYELSRGDFVFVSARKRGDGASVRIDPPVAEASALEIAFWNSIKESNDPDEYRIFLKKFPRGAFAELAEARMKKFGVERPPQPASATLIVRSNVTGDTVFLDDRPAGPTSPEPHRLAPGEHTVRVEKEGFLPFETRITLTAGGKETLRAHLAEVPAAIPSGALADHPTPPPSSRPGLAGPGARDGKKAPGETFRDRLKDGSLGPEMVAIPAGQFLMGSREDEKDREDDEGPQRRVSVARFALGATEVTFEEYDRFAQATGRELPNDRGWGRGKRPVIHVSWKDATAYAEWLSGQTGEEYRLPTEAEWEYAARAGTTTPFSTGECIHTDQANYNGTYNYADCGAKTGVYRGKTVPVGSLPTNPWGFHEMHGNVWEWTCSLYKNPYDGNEQRCVAKGVDGRRVVRGGGWFGSPWSLRSANRDRISTDEAFNFIGFRIARAF</sequence>
<dbReference type="Pfam" id="PF08308">
    <property type="entry name" value="PEGA"/>
    <property type="match status" value="1"/>
</dbReference>
<dbReference type="Pfam" id="PF03781">
    <property type="entry name" value="FGE-sulfatase"/>
    <property type="match status" value="1"/>
</dbReference>
<accession>A0A450RTN6</accession>
<dbReference type="InterPro" id="IPR042095">
    <property type="entry name" value="SUMF_sf"/>
</dbReference>
<dbReference type="SUPFAM" id="SSF52129">
    <property type="entry name" value="Caspase-like"/>
    <property type="match status" value="1"/>
</dbReference>
<dbReference type="EMBL" id="CAADEY010000001">
    <property type="protein sequence ID" value="VFJ42546.1"/>
    <property type="molecule type" value="Genomic_DNA"/>
</dbReference>
<evidence type="ECO:0000313" key="5">
    <source>
        <dbReference type="EMBL" id="VFJ42546.1"/>
    </source>
</evidence>
<dbReference type="Pfam" id="PF00656">
    <property type="entry name" value="Peptidase_C14"/>
    <property type="match status" value="1"/>
</dbReference>
<dbReference type="AlphaFoldDB" id="A0A450RTN6"/>
<dbReference type="InterPro" id="IPR016187">
    <property type="entry name" value="CTDL_fold"/>
</dbReference>
<gene>
    <name evidence="5" type="ORF">BECKDK2373C_GA0170839_100182</name>
</gene>
<organism evidence="5">
    <name type="scientific">Candidatus Kentrum sp. DK</name>
    <dbReference type="NCBI Taxonomy" id="2126562"/>
    <lineage>
        <taxon>Bacteria</taxon>
        <taxon>Pseudomonadati</taxon>
        <taxon>Pseudomonadota</taxon>
        <taxon>Gammaproteobacteria</taxon>
        <taxon>Candidatus Kentrum</taxon>
    </lineage>
</organism>
<feature type="domain" description="Sulfatase-modifying factor enzyme-like" evidence="3">
    <location>
        <begin position="495"/>
        <end position="728"/>
    </location>
</feature>
<evidence type="ECO:0000259" key="3">
    <source>
        <dbReference type="Pfam" id="PF03781"/>
    </source>
</evidence>
<feature type="domain" description="Peptidase C14 caspase" evidence="2">
    <location>
        <begin position="68"/>
        <end position="220"/>
    </location>
</feature>
<evidence type="ECO:0000259" key="2">
    <source>
        <dbReference type="Pfam" id="PF00656"/>
    </source>
</evidence>
<feature type="domain" description="PEGA" evidence="4">
    <location>
        <begin position="377"/>
        <end position="442"/>
    </location>
</feature>
<evidence type="ECO:0000256" key="1">
    <source>
        <dbReference type="SAM" id="MobiDB-lite"/>
    </source>
</evidence>
<feature type="region of interest" description="Disordered" evidence="1">
    <location>
        <begin position="451"/>
        <end position="526"/>
    </location>
</feature>
<dbReference type="SUPFAM" id="SSF56436">
    <property type="entry name" value="C-type lectin-like"/>
    <property type="match status" value="1"/>
</dbReference>
<dbReference type="InterPro" id="IPR051043">
    <property type="entry name" value="Sulfatase_Mod_Factor_Kinase"/>
</dbReference>
<dbReference type="GO" id="GO:0006508">
    <property type="term" value="P:proteolysis"/>
    <property type="evidence" value="ECO:0007669"/>
    <property type="project" value="InterPro"/>
</dbReference>
<dbReference type="GO" id="GO:0120147">
    <property type="term" value="F:formylglycine-generating oxidase activity"/>
    <property type="evidence" value="ECO:0007669"/>
    <property type="project" value="TreeGrafter"/>
</dbReference>
<protein>
    <submittedName>
        <fullName evidence="5">Formylglycine-generating enzyme, required for sulfatase activity, contains SUMF1/FGE domain</fullName>
    </submittedName>
</protein>
<feature type="compositionally biased region" description="Basic and acidic residues" evidence="1">
    <location>
        <begin position="474"/>
        <end position="490"/>
    </location>
</feature>
<dbReference type="InterPro" id="IPR005532">
    <property type="entry name" value="SUMF_dom"/>
</dbReference>
<dbReference type="GO" id="GO:0004197">
    <property type="term" value="F:cysteine-type endopeptidase activity"/>
    <property type="evidence" value="ECO:0007669"/>
    <property type="project" value="InterPro"/>
</dbReference>
<dbReference type="InterPro" id="IPR029030">
    <property type="entry name" value="Caspase-like_dom_sf"/>
</dbReference>
<dbReference type="Gene3D" id="3.40.50.1460">
    <property type="match status" value="1"/>
</dbReference>
<dbReference type="PANTHER" id="PTHR23150:SF35">
    <property type="entry name" value="BLL6746 PROTEIN"/>
    <property type="match status" value="1"/>
</dbReference>
<reference evidence="5" key="1">
    <citation type="submission" date="2019-02" db="EMBL/GenBank/DDBJ databases">
        <authorList>
            <person name="Gruber-Vodicka R. H."/>
            <person name="Seah K. B. B."/>
        </authorList>
    </citation>
    <scope>NUCLEOTIDE SEQUENCE</scope>
    <source>
        <strain evidence="5">BECK_DK161</strain>
    </source>
</reference>
<dbReference type="InterPro" id="IPR013229">
    <property type="entry name" value="PEGA"/>
</dbReference>
<dbReference type="InterPro" id="IPR011600">
    <property type="entry name" value="Pept_C14_caspase"/>
</dbReference>
<name>A0A450RTN6_9GAMM</name>